<evidence type="ECO:0000313" key="3">
    <source>
        <dbReference type="Proteomes" id="UP000801492"/>
    </source>
</evidence>
<sequence>MNTTAPFYDYEEIMKLLNRRDAEFEKLENRKNILHGKQLMALKRHYESIERFESAENINNTMKTLMLDKAKIRSNLDQEHKALTKELENLQQLYDEVKIKRETKSETFFENAEKLCQEFQKMPSDFGNNNTYQMIKDCTKAINFYKQETAIANEEMQKLKDLMRNCDSLQGDLSGLVVTKMIQKESLQKYGDPMELQLRLSELTRNNEALMNEIQDIKVKYGI</sequence>
<dbReference type="AlphaFoldDB" id="A0A8K0DJC4"/>
<protein>
    <submittedName>
        <fullName evidence="2">Uncharacterized protein</fullName>
    </submittedName>
</protein>
<comment type="caution">
    <text evidence="2">The sequence shown here is derived from an EMBL/GenBank/DDBJ whole genome shotgun (WGS) entry which is preliminary data.</text>
</comment>
<dbReference type="EMBL" id="VTPC01000797">
    <property type="protein sequence ID" value="KAF2904312.1"/>
    <property type="molecule type" value="Genomic_DNA"/>
</dbReference>
<evidence type="ECO:0000313" key="2">
    <source>
        <dbReference type="EMBL" id="KAF2904312.1"/>
    </source>
</evidence>
<organism evidence="2 3">
    <name type="scientific">Ignelater luminosus</name>
    <name type="common">Cucubano</name>
    <name type="synonym">Pyrophorus luminosus</name>
    <dbReference type="NCBI Taxonomy" id="2038154"/>
    <lineage>
        <taxon>Eukaryota</taxon>
        <taxon>Metazoa</taxon>
        <taxon>Ecdysozoa</taxon>
        <taxon>Arthropoda</taxon>
        <taxon>Hexapoda</taxon>
        <taxon>Insecta</taxon>
        <taxon>Pterygota</taxon>
        <taxon>Neoptera</taxon>
        <taxon>Endopterygota</taxon>
        <taxon>Coleoptera</taxon>
        <taxon>Polyphaga</taxon>
        <taxon>Elateriformia</taxon>
        <taxon>Elateroidea</taxon>
        <taxon>Elateridae</taxon>
        <taxon>Agrypninae</taxon>
        <taxon>Pyrophorini</taxon>
        <taxon>Ignelater</taxon>
    </lineage>
</organism>
<feature type="coiled-coil region" evidence="1">
    <location>
        <begin position="73"/>
        <end position="107"/>
    </location>
</feature>
<keyword evidence="3" id="KW-1185">Reference proteome</keyword>
<dbReference type="OrthoDB" id="10421206at2759"/>
<dbReference type="Proteomes" id="UP000801492">
    <property type="component" value="Unassembled WGS sequence"/>
</dbReference>
<gene>
    <name evidence="2" type="ORF">ILUMI_01861</name>
</gene>
<evidence type="ECO:0000256" key="1">
    <source>
        <dbReference type="SAM" id="Coils"/>
    </source>
</evidence>
<reference evidence="2" key="1">
    <citation type="submission" date="2019-08" db="EMBL/GenBank/DDBJ databases">
        <title>The genome of the North American firefly Photinus pyralis.</title>
        <authorList>
            <consortium name="Photinus pyralis genome working group"/>
            <person name="Fallon T.R."/>
            <person name="Sander Lower S.E."/>
            <person name="Weng J.-K."/>
        </authorList>
    </citation>
    <scope>NUCLEOTIDE SEQUENCE</scope>
    <source>
        <strain evidence="2">TRF0915ILg1</strain>
        <tissue evidence="2">Whole body</tissue>
    </source>
</reference>
<accession>A0A8K0DJC4</accession>
<name>A0A8K0DJC4_IGNLU</name>
<feature type="coiled-coil region" evidence="1">
    <location>
        <begin position="142"/>
        <end position="172"/>
    </location>
</feature>
<proteinExistence type="predicted"/>
<keyword evidence="1" id="KW-0175">Coiled coil</keyword>